<evidence type="ECO:0000313" key="1">
    <source>
        <dbReference type="EMBL" id="CAE7249518.1"/>
    </source>
</evidence>
<dbReference type="AlphaFoldDB" id="A0A812LTX3"/>
<keyword evidence="2" id="KW-1185">Reference proteome</keyword>
<proteinExistence type="predicted"/>
<dbReference type="OrthoDB" id="409142at2759"/>
<accession>A0A812LTX3</accession>
<reference evidence="1" key="1">
    <citation type="submission" date="2021-02" db="EMBL/GenBank/DDBJ databases">
        <authorList>
            <person name="Dougan E. K."/>
            <person name="Rhodes N."/>
            <person name="Thang M."/>
            <person name="Chan C."/>
        </authorList>
    </citation>
    <scope>NUCLEOTIDE SEQUENCE</scope>
</reference>
<sequence length="126" mass="13867">MWAPEQLKMGLDEKKMVVHSACCCWYSGCLLELNNNIGCASQESLLCLECDVCLRTGTPLLCCGCCALRLVDCPACCVGQYQFLCCVGGCALPKHDDVPFMLNACFISMFPKVGFCMSVKLSEVWR</sequence>
<protein>
    <submittedName>
        <fullName evidence="1">Uncharacterized protein</fullName>
    </submittedName>
</protein>
<organism evidence="1 2">
    <name type="scientific">Symbiodinium natans</name>
    <dbReference type="NCBI Taxonomy" id="878477"/>
    <lineage>
        <taxon>Eukaryota</taxon>
        <taxon>Sar</taxon>
        <taxon>Alveolata</taxon>
        <taxon>Dinophyceae</taxon>
        <taxon>Suessiales</taxon>
        <taxon>Symbiodiniaceae</taxon>
        <taxon>Symbiodinium</taxon>
    </lineage>
</organism>
<dbReference type="Proteomes" id="UP000604046">
    <property type="component" value="Unassembled WGS sequence"/>
</dbReference>
<comment type="caution">
    <text evidence="1">The sequence shown here is derived from an EMBL/GenBank/DDBJ whole genome shotgun (WGS) entry which is preliminary data.</text>
</comment>
<gene>
    <name evidence="1" type="ORF">SNAT2548_LOCUS12177</name>
</gene>
<evidence type="ECO:0000313" key="2">
    <source>
        <dbReference type="Proteomes" id="UP000604046"/>
    </source>
</evidence>
<dbReference type="EMBL" id="CAJNDS010001147">
    <property type="protein sequence ID" value="CAE7249518.1"/>
    <property type="molecule type" value="Genomic_DNA"/>
</dbReference>
<name>A0A812LTX3_9DINO</name>